<reference evidence="1" key="1">
    <citation type="submission" date="2019-08" db="EMBL/GenBank/DDBJ databases">
        <authorList>
            <person name="Kucharzyk K."/>
            <person name="Murdoch R.W."/>
            <person name="Higgins S."/>
            <person name="Loffler F."/>
        </authorList>
    </citation>
    <scope>NUCLEOTIDE SEQUENCE</scope>
</reference>
<comment type="caution">
    <text evidence="1">The sequence shown here is derived from an EMBL/GenBank/DDBJ whole genome shotgun (WGS) entry which is preliminary data.</text>
</comment>
<sequence>MEKLMRWNGSEWVEVSSLTRIEVQGGGSSCYRKIKSISQNLEVVQNLNKIKIYDVLDNSKKITSITKL</sequence>
<protein>
    <submittedName>
        <fullName evidence="1">Uncharacterized protein</fullName>
    </submittedName>
</protein>
<name>A0A645F4S0_9ZZZZ</name>
<dbReference type="EMBL" id="VSSQ01054698">
    <property type="protein sequence ID" value="MPN08626.1"/>
    <property type="molecule type" value="Genomic_DNA"/>
</dbReference>
<accession>A0A645F4S0</accession>
<proteinExistence type="predicted"/>
<dbReference type="AlphaFoldDB" id="A0A645F4S0"/>
<organism evidence="1">
    <name type="scientific">bioreactor metagenome</name>
    <dbReference type="NCBI Taxonomy" id="1076179"/>
    <lineage>
        <taxon>unclassified sequences</taxon>
        <taxon>metagenomes</taxon>
        <taxon>ecological metagenomes</taxon>
    </lineage>
</organism>
<gene>
    <name evidence="1" type="ORF">SDC9_155911</name>
</gene>
<evidence type="ECO:0000313" key="1">
    <source>
        <dbReference type="EMBL" id="MPN08626.1"/>
    </source>
</evidence>